<keyword evidence="3" id="KW-1185">Reference proteome</keyword>
<proteinExistence type="predicted"/>
<dbReference type="InterPro" id="IPR014719">
    <property type="entry name" value="Ribosomal_bL12_C/ClpS-like"/>
</dbReference>
<reference evidence="2" key="1">
    <citation type="submission" date="2023-10" db="EMBL/GenBank/DDBJ databases">
        <authorList>
            <person name="Chen Y."/>
            <person name="Shah S."/>
            <person name="Dougan E. K."/>
            <person name="Thang M."/>
            <person name="Chan C."/>
        </authorList>
    </citation>
    <scope>NUCLEOTIDE SEQUENCE [LARGE SCALE GENOMIC DNA]</scope>
</reference>
<sequence>MAIATAATPLGARPCSAPAPGGGRPTLAPGTLPRRAVGLPLRESEAGTTVVLPGAEVEENPAHKRAKDYSVLLFNDPLNKREYVCRCLMLICLLEERPAYETMMKAHQEGVAVVGTYKFDTAEDFCARLKAKGIISDIISKDSE</sequence>
<dbReference type="Pfam" id="PF02617">
    <property type="entry name" value="ClpS"/>
    <property type="match status" value="1"/>
</dbReference>
<dbReference type="InterPro" id="IPR022935">
    <property type="entry name" value="ClpS"/>
</dbReference>
<dbReference type="Gene3D" id="3.30.1390.10">
    <property type="match status" value="1"/>
</dbReference>
<organism evidence="2 3">
    <name type="scientific">Prorocentrum cordatum</name>
    <dbReference type="NCBI Taxonomy" id="2364126"/>
    <lineage>
        <taxon>Eukaryota</taxon>
        <taxon>Sar</taxon>
        <taxon>Alveolata</taxon>
        <taxon>Dinophyceae</taxon>
        <taxon>Prorocentrales</taxon>
        <taxon>Prorocentraceae</taxon>
        <taxon>Prorocentrum</taxon>
    </lineage>
</organism>
<dbReference type="SUPFAM" id="SSF54736">
    <property type="entry name" value="ClpS-like"/>
    <property type="match status" value="1"/>
</dbReference>
<evidence type="ECO:0000313" key="2">
    <source>
        <dbReference type="EMBL" id="CAK0867120.1"/>
    </source>
</evidence>
<evidence type="ECO:0000313" key="3">
    <source>
        <dbReference type="Proteomes" id="UP001189429"/>
    </source>
</evidence>
<dbReference type="PANTHER" id="PTHR33473">
    <property type="entry name" value="ATP-DEPENDENT CLP PROTEASE ADAPTER PROTEIN CLPS1, CHLOROPLASTIC"/>
    <property type="match status" value="1"/>
</dbReference>
<dbReference type="EMBL" id="CAUYUJ010016611">
    <property type="protein sequence ID" value="CAK0867120.1"/>
    <property type="molecule type" value="Genomic_DNA"/>
</dbReference>
<evidence type="ECO:0000259" key="1">
    <source>
        <dbReference type="Pfam" id="PF02617"/>
    </source>
</evidence>
<comment type="caution">
    <text evidence="2">The sequence shown here is derived from an EMBL/GenBank/DDBJ whole genome shotgun (WGS) entry which is preliminary data.</text>
</comment>
<dbReference type="InterPro" id="IPR003769">
    <property type="entry name" value="ClpS_core"/>
</dbReference>
<accession>A0ABN9V5G9</accession>
<name>A0ABN9V5G9_9DINO</name>
<gene>
    <name evidence="2" type="ORF">PCOR1329_LOCUS54126</name>
</gene>
<feature type="domain" description="Adaptor protein ClpS core" evidence="1">
    <location>
        <begin position="65"/>
        <end position="131"/>
    </location>
</feature>
<dbReference type="PANTHER" id="PTHR33473:SF17">
    <property type="entry name" value="ATP-DEPENDENT CLP PROTEASE ADAPTER PROTEIN CLPS1, CHLOROPLASTIC"/>
    <property type="match status" value="1"/>
</dbReference>
<dbReference type="Proteomes" id="UP001189429">
    <property type="component" value="Unassembled WGS sequence"/>
</dbReference>
<protein>
    <recommendedName>
        <fullName evidence="1">Adaptor protein ClpS core domain-containing protein</fullName>
    </recommendedName>
</protein>